<protein>
    <submittedName>
        <fullName evidence="1">Uncharacterized protein</fullName>
    </submittedName>
</protein>
<dbReference type="InterPro" id="IPR015943">
    <property type="entry name" value="WD40/YVTN_repeat-like_dom_sf"/>
</dbReference>
<dbReference type="Gene3D" id="2.130.10.10">
    <property type="entry name" value="YVTN repeat-like/Quinoprotein amine dehydrogenase"/>
    <property type="match status" value="2"/>
</dbReference>
<evidence type="ECO:0000313" key="1">
    <source>
        <dbReference type="EMBL" id="OCH89026.1"/>
    </source>
</evidence>
<dbReference type="Proteomes" id="UP000250043">
    <property type="component" value="Unassembled WGS sequence"/>
</dbReference>
<dbReference type="EMBL" id="KV722437">
    <property type="protein sequence ID" value="OCH89026.1"/>
    <property type="molecule type" value="Genomic_DNA"/>
</dbReference>
<accession>A0A8E2AQF1</accession>
<proteinExistence type="predicted"/>
<keyword evidence="2" id="KW-1185">Reference proteome</keyword>
<dbReference type="SUPFAM" id="SSF50969">
    <property type="entry name" value="YVTN repeat-like/Quinoprotein amine dehydrogenase"/>
    <property type="match status" value="1"/>
</dbReference>
<sequence length="273" mass="30687">MQSILLRYCLYGTGSYSEVIFIWDIQRDSRYVAMDLPSPSDGIDIWDIENGTKVTTLVGCKKTRLDCWSPYSHYITMSFHSGTCEIRIWDTRQWRELMAWKGDVPRRPLTCSWRACIAESIPSIFWTFPGGSPVLWIWHSAGNAVKQIPVSQIDDAITDLAATSDGDTLFLASRAGLYRIASLNSRLQHIDGVLGAEIPHVQAVILPRGRIAGLRTGSLRISSDDRFLLVASDQSLATHQQVRCIHVWDVTSGSLIYTIVPKFTLNNEIAQRD</sequence>
<gene>
    <name evidence="1" type="ORF">OBBRIDRAFT_45368</name>
</gene>
<dbReference type="AlphaFoldDB" id="A0A8E2AQF1"/>
<organism evidence="1 2">
    <name type="scientific">Obba rivulosa</name>
    <dbReference type="NCBI Taxonomy" id="1052685"/>
    <lineage>
        <taxon>Eukaryota</taxon>
        <taxon>Fungi</taxon>
        <taxon>Dikarya</taxon>
        <taxon>Basidiomycota</taxon>
        <taxon>Agaricomycotina</taxon>
        <taxon>Agaricomycetes</taxon>
        <taxon>Polyporales</taxon>
        <taxon>Gelatoporiaceae</taxon>
        <taxon>Obba</taxon>
    </lineage>
</organism>
<evidence type="ECO:0000313" key="2">
    <source>
        <dbReference type="Proteomes" id="UP000250043"/>
    </source>
</evidence>
<reference evidence="1 2" key="1">
    <citation type="submission" date="2016-07" db="EMBL/GenBank/DDBJ databases">
        <title>Draft genome of the white-rot fungus Obba rivulosa 3A-2.</title>
        <authorList>
            <consortium name="DOE Joint Genome Institute"/>
            <person name="Miettinen O."/>
            <person name="Riley R."/>
            <person name="Acob R."/>
            <person name="Barry K."/>
            <person name="Cullen D."/>
            <person name="De Vries R."/>
            <person name="Hainaut M."/>
            <person name="Hatakka A."/>
            <person name="Henrissat B."/>
            <person name="Hilden K."/>
            <person name="Kuo R."/>
            <person name="Labutti K."/>
            <person name="Lipzen A."/>
            <person name="Makela M.R."/>
            <person name="Sandor L."/>
            <person name="Spatafora J.W."/>
            <person name="Grigoriev I.V."/>
            <person name="Hibbett D.S."/>
        </authorList>
    </citation>
    <scope>NUCLEOTIDE SEQUENCE [LARGE SCALE GENOMIC DNA]</scope>
    <source>
        <strain evidence="1 2">3A-2</strain>
    </source>
</reference>
<dbReference type="InterPro" id="IPR011044">
    <property type="entry name" value="Quino_amine_DH_bsu"/>
</dbReference>
<name>A0A8E2AQF1_9APHY</name>